<comment type="caution">
    <text evidence="1">The sequence shown here is derived from an EMBL/GenBank/DDBJ whole genome shotgun (WGS) entry which is preliminary data.</text>
</comment>
<reference evidence="1 2" key="1">
    <citation type="submission" date="2020-08" db="EMBL/GenBank/DDBJ databases">
        <title>Genomic Encyclopedia of Type Strains, Phase IV (KMG-IV): sequencing the most valuable type-strain genomes for metagenomic binning, comparative biology and taxonomic classification.</title>
        <authorList>
            <person name="Goeker M."/>
        </authorList>
    </citation>
    <scope>NUCLEOTIDE SEQUENCE [LARGE SCALE GENOMIC DNA]</scope>
    <source>
        <strain evidence="1 2">DSM 103733</strain>
    </source>
</reference>
<keyword evidence="2" id="KW-1185">Reference proteome</keyword>
<evidence type="ECO:0000313" key="1">
    <source>
        <dbReference type="EMBL" id="MBB6142439.1"/>
    </source>
</evidence>
<name>A0A841JRN3_9BACT</name>
<evidence type="ECO:0000313" key="2">
    <source>
        <dbReference type="Proteomes" id="UP000538666"/>
    </source>
</evidence>
<dbReference type="AlphaFoldDB" id="A0A841JRN3"/>
<dbReference type="Proteomes" id="UP000538666">
    <property type="component" value="Unassembled WGS sequence"/>
</dbReference>
<organism evidence="1 2">
    <name type="scientific">Silvibacterium bohemicum</name>
    <dbReference type="NCBI Taxonomy" id="1577686"/>
    <lineage>
        <taxon>Bacteria</taxon>
        <taxon>Pseudomonadati</taxon>
        <taxon>Acidobacteriota</taxon>
        <taxon>Terriglobia</taxon>
        <taxon>Terriglobales</taxon>
        <taxon>Acidobacteriaceae</taxon>
        <taxon>Silvibacterium</taxon>
    </lineage>
</organism>
<gene>
    <name evidence="1" type="ORF">HNQ77_000377</name>
</gene>
<protein>
    <submittedName>
        <fullName evidence="1">Uncharacterized protein</fullName>
    </submittedName>
</protein>
<accession>A0A841JRN3</accession>
<sequence>MPAEWLVDIEAKCGFFRFASISERAVRVDNTKRTTTIAMKPARVKDMV</sequence>
<proteinExistence type="predicted"/>
<dbReference type="EMBL" id="JACHEK010000001">
    <property type="protein sequence ID" value="MBB6142439.1"/>
    <property type="molecule type" value="Genomic_DNA"/>
</dbReference>